<accession>A0A3Q7J806</accession>
<evidence type="ECO:0000256" key="1">
    <source>
        <dbReference type="ARBA" id="ARBA00004123"/>
    </source>
</evidence>
<reference evidence="3" key="2">
    <citation type="submission" date="2019-01" db="UniProtKB">
        <authorList>
            <consortium name="EnsemblPlants"/>
        </authorList>
    </citation>
    <scope>IDENTIFICATION</scope>
    <source>
        <strain evidence="3">cv. Heinz 1706</strain>
    </source>
</reference>
<comment type="subcellular location">
    <subcellularLocation>
        <location evidence="1">Nucleus</location>
    </subcellularLocation>
</comment>
<protein>
    <recommendedName>
        <fullName evidence="5">RRM domain-containing protein</fullName>
    </recommendedName>
</protein>
<dbReference type="GO" id="GO:0003723">
    <property type="term" value="F:RNA binding"/>
    <property type="evidence" value="ECO:0000318"/>
    <property type="project" value="GO_Central"/>
</dbReference>
<dbReference type="PANTHER" id="PTHR48033:SF4">
    <property type="entry name" value="OS08G0320100 PROTEIN"/>
    <property type="match status" value="1"/>
</dbReference>
<dbReference type="PANTHER" id="PTHR48033">
    <property type="entry name" value="RNA-BINDING (RRM/RBD/RNP MOTIFS) FAMILY PROTEIN"/>
    <property type="match status" value="1"/>
</dbReference>
<dbReference type="InParanoid" id="A0A3Q7J806"/>
<reference evidence="3" key="1">
    <citation type="journal article" date="2012" name="Nature">
        <title>The tomato genome sequence provides insights into fleshy fruit evolution.</title>
        <authorList>
            <consortium name="Tomato Genome Consortium"/>
        </authorList>
    </citation>
    <scope>NUCLEOTIDE SEQUENCE [LARGE SCALE GENOMIC DNA]</scope>
    <source>
        <strain evidence="3">cv. Heinz 1706</strain>
    </source>
</reference>
<keyword evidence="4" id="KW-1185">Reference proteome</keyword>
<dbReference type="AlphaFoldDB" id="A0A3Q7J806"/>
<organism evidence="3">
    <name type="scientific">Solanum lycopersicum</name>
    <name type="common">Tomato</name>
    <name type="synonym">Lycopersicon esculentum</name>
    <dbReference type="NCBI Taxonomy" id="4081"/>
    <lineage>
        <taxon>Eukaryota</taxon>
        <taxon>Viridiplantae</taxon>
        <taxon>Streptophyta</taxon>
        <taxon>Embryophyta</taxon>
        <taxon>Tracheophyta</taxon>
        <taxon>Spermatophyta</taxon>
        <taxon>Magnoliopsida</taxon>
        <taxon>eudicotyledons</taxon>
        <taxon>Gunneridae</taxon>
        <taxon>Pentapetalae</taxon>
        <taxon>asterids</taxon>
        <taxon>lamiids</taxon>
        <taxon>Solanales</taxon>
        <taxon>Solanaceae</taxon>
        <taxon>Solanoideae</taxon>
        <taxon>Solaneae</taxon>
        <taxon>Solanum</taxon>
        <taxon>Solanum subgen. Lycopersicon</taxon>
    </lineage>
</organism>
<dbReference type="GO" id="GO:0005654">
    <property type="term" value="C:nucleoplasm"/>
    <property type="evidence" value="ECO:0000318"/>
    <property type="project" value="GO_Central"/>
</dbReference>
<dbReference type="EnsemblPlants" id="Solyc12g035313.1.1">
    <property type="protein sequence ID" value="Solyc12g035313.1.1"/>
    <property type="gene ID" value="Solyc12g035313.1"/>
</dbReference>
<proteinExistence type="predicted"/>
<evidence type="ECO:0000313" key="3">
    <source>
        <dbReference type="EnsemblPlants" id="Solyc12g035313.1.1"/>
    </source>
</evidence>
<dbReference type="GO" id="GO:0010468">
    <property type="term" value="P:regulation of gene expression"/>
    <property type="evidence" value="ECO:0000318"/>
    <property type="project" value="GO_Central"/>
</dbReference>
<keyword evidence="2" id="KW-0539">Nucleus</keyword>
<sequence length="174" mass="19328">YVLRVTHLVNPDSCKSITGSKKNDFRDEARPVWCDVDPSVVDTIIAESHDINDKQVEIKRTIREGSAESKDLSTKGVFVGGIPTVMDDDEFKGFFSKYRKKAEPKKPSRPASGPAYGNESRGRAYNDIYDGGFGNSYNNFGNGWGFVLAPYRSSRGMSYTFCEYGYGDGESCGR</sequence>
<dbReference type="Proteomes" id="UP000004994">
    <property type="component" value="Chromosome 12"/>
</dbReference>
<dbReference type="GO" id="GO:0000785">
    <property type="term" value="C:chromatin"/>
    <property type="evidence" value="ECO:0000318"/>
    <property type="project" value="GO_Central"/>
</dbReference>
<evidence type="ECO:0000256" key="2">
    <source>
        <dbReference type="ARBA" id="ARBA00023242"/>
    </source>
</evidence>
<evidence type="ECO:0000313" key="4">
    <source>
        <dbReference type="Proteomes" id="UP000004994"/>
    </source>
</evidence>
<evidence type="ECO:0008006" key="5">
    <source>
        <dbReference type="Google" id="ProtNLM"/>
    </source>
</evidence>
<name>A0A3Q7J806_SOLLC</name>
<dbReference type="STRING" id="4081.A0A3Q7J806"/>
<dbReference type="Gramene" id="Solyc12g035313.1.1">
    <property type="protein sequence ID" value="Solyc12g035313.1.1"/>
    <property type="gene ID" value="Solyc12g035313.1"/>
</dbReference>